<keyword evidence="1" id="KW-0812">Transmembrane</keyword>
<evidence type="ECO:0000259" key="2">
    <source>
        <dbReference type="Pfam" id="PF14258"/>
    </source>
</evidence>
<dbReference type="RefSeq" id="WP_248353001.1">
    <property type="nucleotide sequence ID" value="NZ_AP025591.1"/>
</dbReference>
<feature type="domain" description="DUF4350" evidence="2">
    <location>
        <begin position="49"/>
        <end position="236"/>
    </location>
</feature>
<evidence type="ECO:0000313" key="4">
    <source>
        <dbReference type="Proteomes" id="UP001162891"/>
    </source>
</evidence>
<reference evidence="4" key="1">
    <citation type="journal article" date="2022" name="Int. J. Syst. Evol. Microbiol.">
        <title>Anaeromyxobacter oryzae sp. nov., Anaeromyxobacter diazotrophicus sp. nov. and Anaeromyxobacter paludicola sp. nov., isolated from paddy soils.</title>
        <authorList>
            <person name="Itoh H."/>
            <person name="Xu Z."/>
            <person name="Mise K."/>
            <person name="Masuda Y."/>
            <person name="Ushijima N."/>
            <person name="Hayakawa C."/>
            <person name="Shiratori Y."/>
            <person name="Senoo K."/>
        </authorList>
    </citation>
    <scope>NUCLEOTIDE SEQUENCE [LARGE SCALE GENOMIC DNA]</scope>
    <source>
        <strain evidence="4">Red232</strain>
    </source>
</reference>
<accession>A0ABN6MWF1</accession>
<proteinExistence type="predicted"/>
<feature type="transmembrane region" description="Helical" evidence="1">
    <location>
        <begin position="269"/>
        <end position="290"/>
    </location>
</feature>
<keyword evidence="4" id="KW-1185">Reference proteome</keyword>
<feature type="transmembrane region" description="Helical" evidence="1">
    <location>
        <begin position="12"/>
        <end position="33"/>
    </location>
</feature>
<keyword evidence="1" id="KW-0472">Membrane</keyword>
<gene>
    <name evidence="3" type="ORF">AMOR_35810</name>
</gene>
<dbReference type="Proteomes" id="UP001162891">
    <property type="component" value="Chromosome"/>
</dbReference>
<name>A0ABN6MWF1_9BACT</name>
<sequence>MSAVDGPFTRRGALAVGGVALASLLAAGFLGVFGDAISDPPTALADAWSPSAVGHRAYLALLREVGVPVIVSRHRTADKAQDGAVVAVLEPRIEDGEHGARTETLVAIDRAARRLLVVLPKRAAAPDPLQRRWIAHASLEPLSEAQRVVDALELDSEVVRPDHSIAAWRGPLPAPALDAPQLLRSKRLAPLVESDDGMLAGELAGEGWRTIVVADPDVLETHGLGRGDNALLAIRLAERLGAGERPLIVDETLHGNEEQPSLVRELLRFPLVLATLQALLVAGLLAWAALVRFGRPRPPPPALAPGKAFLVENTAELLRHGGHLRHAAAAYLRAAKDDIVARLRPPGEPGAPDAWLARIAAARGRTRDLRMIEERVRKIEDARHGAEAETVRAAQAIHRFRQEMTHGAADDPGRDRAAQG</sequence>
<organism evidence="3 4">
    <name type="scientific">Anaeromyxobacter oryzae</name>
    <dbReference type="NCBI Taxonomy" id="2918170"/>
    <lineage>
        <taxon>Bacteria</taxon>
        <taxon>Pseudomonadati</taxon>
        <taxon>Myxococcota</taxon>
        <taxon>Myxococcia</taxon>
        <taxon>Myxococcales</taxon>
        <taxon>Cystobacterineae</taxon>
        <taxon>Anaeromyxobacteraceae</taxon>
        <taxon>Anaeromyxobacter</taxon>
    </lineage>
</organism>
<dbReference type="EMBL" id="AP025591">
    <property type="protein sequence ID" value="BDG04585.1"/>
    <property type="molecule type" value="Genomic_DNA"/>
</dbReference>
<evidence type="ECO:0000313" key="3">
    <source>
        <dbReference type="EMBL" id="BDG04585.1"/>
    </source>
</evidence>
<dbReference type="Pfam" id="PF14258">
    <property type="entry name" value="DUF4350"/>
    <property type="match status" value="1"/>
</dbReference>
<dbReference type="InterPro" id="IPR006311">
    <property type="entry name" value="TAT_signal"/>
</dbReference>
<dbReference type="InterPro" id="IPR025646">
    <property type="entry name" value="DUF4350"/>
</dbReference>
<dbReference type="PROSITE" id="PS51318">
    <property type="entry name" value="TAT"/>
    <property type="match status" value="1"/>
</dbReference>
<keyword evidence="1" id="KW-1133">Transmembrane helix</keyword>
<protein>
    <recommendedName>
        <fullName evidence="2">DUF4350 domain-containing protein</fullName>
    </recommendedName>
</protein>
<evidence type="ECO:0000256" key="1">
    <source>
        <dbReference type="SAM" id="Phobius"/>
    </source>
</evidence>